<gene>
    <name evidence="3" type="ORF">E5676_scaffold105G00660</name>
    <name evidence="2" type="ORF">E6C27_scaffold13G00790</name>
</gene>
<evidence type="ECO:0000256" key="1">
    <source>
        <dbReference type="SAM" id="MobiDB-lite"/>
    </source>
</evidence>
<dbReference type="EMBL" id="SSTD01013124">
    <property type="protein sequence ID" value="TYK07658.1"/>
    <property type="molecule type" value="Genomic_DNA"/>
</dbReference>
<proteinExistence type="predicted"/>
<evidence type="ECO:0000313" key="3">
    <source>
        <dbReference type="EMBL" id="TYK07658.1"/>
    </source>
</evidence>
<dbReference type="Proteomes" id="UP000321947">
    <property type="component" value="Unassembled WGS sequence"/>
</dbReference>
<dbReference type="AlphaFoldDB" id="A0A5A7U3R9"/>
<protein>
    <submittedName>
        <fullName evidence="2">Ty3-gypsy retrotransposon protein</fullName>
    </submittedName>
</protein>
<accession>A0A5A7U3R9</accession>
<evidence type="ECO:0000313" key="4">
    <source>
        <dbReference type="Proteomes" id="UP000321393"/>
    </source>
</evidence>
<evidence type="ECO:0000313" key="2">
    <source>
        <dbReference type="EMBL" id="KAA0049920.1"/>
    </source>
</evidence>
<evidence type="ECO:0000313" key="5">
    <source>
        <dbReference type="Proteomes" id="UP000321947"/>
    </source>
</evidence>
<reference evidence="4 5" key="1">
    <citation type="submission" date="2019-08" db="EMBL/GenBank/DDBJ databases">
        <title>Draft genome sequences of two oriental melons (Cucumis melo L. var makuwa).</title>
        <authorList>
            <person name="Kwon S.-Y."/>
        </authorList>
    </citation>
    <scope>NUCLEOTIDE SEQUENCE [LARGE SCALE GENOMIC DNA]</scope>
    <source>
        <strain evidence="5">cv. Chang Bougi</strain>
        <strain evidence="4">cv. SW 3</strain>
        <tissue evidence="2">Leaf</tissue>
    </source>
</reference>
<feature type="region of interest" description="Disordered" evidence="1">
    <location>
        <begin position="25"/>
        <end position="49"/>
    </location>
</feature>
<organism evidence="2 4">
    <name type="scientific">Cucumis melo var. makuwa</name>
    <name type="common">Oriental melon</name>
    <dbReference type="NCBI Taxonomy" id="1194695"/>
    <lineage>
        <taxon>Eukaryota</taxon>
        <taxon>Viridiplantae</taxon>
        <taxon>Streptophyta</taxon>
        <taxon>Embryophyta</taxon>
        <taxon>Tracheophyta</taxon>
        <taxon>Spermatophyta</taxon>
        <taxon>Magnoliopsida</taxon>
        <taxon>eudicotyledons</taxon>
        <taxon>Gunneridae</taxon>
        <taxon>Pentapetalae</taxon>
        <taxon>rosids</taxon>
        <taxon>fabids</taxon>
        <taxon>Cucurbitales</taxon>
        <taxon>Cucurbitaceae</taxon>
        <taxon>Benincaseae</taxon>
        <taxon>Cucumis</taxon>
    </lineage>
</organism>
<name>A0A5A7U3R9_CUCMM</name>
<dbReference type="Proteomes" id="UP000321393">
    <property type="component" value="Unassembled WGS sequence"/>
</dbReference>
<comment type="caution">
    <text evidence="2">The sequence shown here is derived from an EMBL/GenBank/DDBJ whole genome shotgun (WGS) entry which is preliminary data.</text>
</comment>
<sequence length="49" mass="5694">MLMKDVEEKDYEIASLKNHLENRDAVESSHTHIVKNADKGKEIMQENQP</sequence>
<dbReference type="OrthoDB" id="1683696at2759"/>
<dbReference type="EMBL" id="SSTE01011953">
    <property type="protein sequence ID" value="KAA0049920.1"/>
    <property type="molecule type" value="Genomic_DNA"/>
</dbReference>